<evidence type="ECO:0008006" key="3">
    <source>
        <dbReference type="Google" id="ProtNLM"/>
    </source>
</evidence>
<evidence type="ECO:0000313" key="1">
    <source>
        <dbReference type="EMBL" id="MBB5200435.1"/>
    </source>
</evidence>
<comment type="caution">
    <text evidence="1">The sequence shown here is derived from an EMBL/GenBank/DDBJ whole genome shotgun (WGS) entry which is preliminary data.</text>
</comment>
<protein>
    <recommendedName>
        <fullName evidence="3">Phosphoribosyltransferase domain-containing protein</fullName>
    </recommendedName>
</protein>
<organism evidence="1 2">
    <name type="scientific">Glaciimonas immobilis</name>
    <dbReference type="NCBI Taxonomy" id="728004"/>
    <lineage>
        <taxon>Bacteria</taxon>
        <taxon>Pseudomonadati</taxon>
        <taxon>Pseudomonadota</taxon>
        <taxon>Betaproteobacteria</taxon>
        <taxon>Burkholderiales</taxon>
        <taxon>Oxalobacteraceae</taxon>
        <taxon>Glaciimonas</taxon>
    </lineage>
</organism>
<dbReference type="SUPFAM" id="SSF53271">
    <property type="entry name" value="PRTase-like"/>
    <property type="match status" value="1"/>
</dbReference>
<gene>
    <name evidence="1" type="ORF">HNR39_002270</name>
</gene>
<dbReference type="InterPro" id="IPR029057">
    <property type="entry name" value="PRTase-like"/>
</dbReference>
<dbReference type="RefSeq" id="WP_168051805.1">
    <property type="nucleotide sequence ID" value="NZ_JAAOZT010000001.1"/>
</dbReference>
<sequence>MIDILASLAVYRRVTSDSYCLAGNTKDYNDGNSMVKPFRFAWDGFPDVFIHASEETVKKHPAYLAAKTGDVESAAELVLETLDDQVVLSMLEHFGSGSESPILISVHAEEAIGVNAIPEIMADILSYSLEWEIERLVVQANVVNHTGASEFSRLARQAVFEGTIQPGNAYVIVDDFIGQGGTVANLRGHILAQGGNVIGQPR</sequence>
<accession>A0A840RRN1</accession>
<dbReference type="CDD" id="cd06223">
    <property type="entry name" value="PRTases_typeI"/>
    <property type="match status" value="1"/>
</dbReference>
<name>A0A840RRN1_9BURK</name>
<evidence type="ECO:0000313" key="2">
    <source>
        <dbReference type="Proteomes" id="UP000571084"/>
    </source>
</evidence>
<keyword evidence="2" id="KW-1185">Reference proteome</keyword>
<reference evidence="1 2" key="1">
    <citation type="submission" date="2020-08" db="EMBL/GenBank/DDBJ databases">
        <title>Genomic Encyclopedia of Type Strains, Phase IV (KMG-IV): sequencing the most valuable type-strain genomes for metagenomic binning, comparative biology and taxonomic classification.</title>
        <authorList>
            <person name="Goeker M."/>
        </authorList>
    </citation>
    <scope>NUCLEOTIDE SEQUENCE [LARGE SCALE GENOMIC DNA]</scope>
    <source>
        <strain evidence="1 2">DSM 23240</strain>
    </source>
</reference>
<proteinExistence type="predicted"/>
<dbReference type="AlphaFoldDB" id="A0A840RRN1"/>
<dbReference type="Proteomes" id="UP000571084">
    <property type="component" value="Unassembled WGS sequence"/>
</dbReference>
<dbReference type="InterPro" id="IPR000836">
    <property type="entry name" value="PRTase_dom"/>
</dbReference>
<dbReference type="EMBL" id="JACHHQ010000004">
    <property type="protein sequence ID" value="MBB5200435.1"/>
    <property type="molecule type" value="Genomic_DNA"/>
</dbReference>